<keyword evidence="2" id="KW-1133">Transmembrane helix</keyword>
<keyword evidence="4" id="KW-1185">Reference proteome</keyword>
<sequence length="254" mass="28412">MDISSWEDAQWWSGAYEEDTTHSLELDGENGAWARGFLPPPPRPNFLEMDIPTDGLTTCDLCTWASDVHGNITSRSSLAFFPWSITLIIVSILSALVGAALMVSVRHCFKRVNTNNRTPIGYSEDDRENHEREVSKGRSDKRRQGGEGGVWCWLSRRPTLESPPEVTATNHYTDEAYSGVEALYAELDKPVYQNTGYVLDAEPSSPPSSAYYSDFSERTYETVGGNNTWEMCQIPLSRQRLSAISEAAVHSDYV</sequence>
<dbReference type="OrthoDB" id="8067855at2759"/>
<evidence type="ECO:0000256" key="1">
    <source>
        <dbReference type="SAM" id="MobiDB-lite"/>
    </source>
</evidence>
<keyword evidence="2" id="KW-0812">Transmembrane</keyword>
<dbReference type="EMBL" id="OV725077">
    <property type="protein sequence ID" value="CAH1389288.1"/>
    <property type="molecule type" value="Genomic_DNA"/>
</dbReference>
<dbReference type="Proteomes" id="UP001152798">
    <property type="component" value="Chromosome 1"/>
</dbReference>
<accession>A0A9P0E3S2</accession>
<proteinExistence type="predicted"/>
<protein>
    <submittedName>
        <fullName evidence="3">Uncharacterized protein</fullName>
    </submittedName>
</protein>
<gene>
    <name evidence="3" type="ORF">NEZAVI_LOCUS719</name>
</gene>
<keyword evidence="2" id="KW-0472">Membrane</keyword>
<reference evidence="3" key="1">
    <citation type="submission" date="2022-01" db="EMBL/GenBank/DDBJ databases">
        <authorList>
            <person name="King R."/>
        </authorList>
    </citation>
    <scope>NUCLEOTIDE SEQUENCE</scope>
</reference>
<evidence type="ECO:0000256" key="2">
    <source>
        <dbReference type="SAM" id="Phobius"/>
    </source>
</evidence>
<feature type="compositionally biased region" description="Basic and acidic residues" evidence="1">
    <location>
        <begin position="127"/>
        <end position="145"/>
    </location>
</feature>
<feature type="transmembrane region" description="Helical" evidence="2">
    <location>
        <begin position="80"/>
        <end position="103"/>
    </location>
</feature>
<dbReference type="AlphaFoldDB" id="A0A9P0E3S2"/>
<evidence type="ECO:0000313" key="4">
    <source>
        <dbReference type="Proteomes" id="UP001152798"/>
    </source>
</evidence>
<evidence type="ECO:0000313" key="3">
    <source>
        <dbReference type="EMBL" id="CAH1389288.1"/>
    </source>
</evidence>
<organism evidence="3 4">
    <name type="scientific">Nezara viridula</name>
    <name type="common">Southern green stink bug</name>
    <name type="synonym">Cimex viridulus</name>
    <dbReference type="NCBI Taxonomy" id="85310"/>
    <lineage>
        <taxon>Eukaryota</taxon>
        <taxon>Metazoa</taxon>
        <taxon>Ecdysozoa</taxon>
        <taxon>Arthropoda</taxon>
        <taxon>Hexapoda</taxon>
        <taxon>Insecta</taxon>
        <taxon>Pterygota</taxon>
        <taxon>Neoptera</taxon>
        <taxon>Paraneoptera</taxon>
        <taxon>Hemiptera</taxon>
        <taxon>Heteroptera</taxon>
        <taxon>Panheteroptera</taxon>
        <taxon>Pentatomomorpha</taxon>
        <taxon>Pentatomoidea</taxon>
        <taxon>Pentatomidae</taxon>
        <taxon>Pentatominae</taxon>
        <taxon>Nezara</taxon>
    </lineage>
</organism>
<name>A0A9P0E3S2_NEZVI</name>
<feature type="region of interest" description="Disordered" evidence="1">
    <location>
        <begin position="118"/>
        <end position="147"/>
    </location>
</feature>